<sequence length="120" mass="13667">MQRDRRCRHRLSPYHRHHLTPPTEDLPVAALEGSPGVLECEHLNMHYTEILDSTVCLEDVSEGFISITDQRLANKETVWILSPKNPCLNSSLQLYAAVQAEREVYKVKWKGGGNLTVRTV</sequence>
<evidence type="ECO:0000313" key="1">
    <source>
        <dbReference type="EMBL" id="ALE30485.1"/>
    </source>
</evidence>
<dbReference type="Proteomes" id="UP000317837">
    <property type="component" value="Segment"/>
</dbReference>
<name>A0A2H4CK92_9ADEN</name>
<evidence type="ECO:0000313" key="2">
    <source>
        <dbReference type="Proteomes" id="UP000317837"/>
    </source>
</evidence>
<proteinExistence type="predicted"/>
<protein>
    <submittedName>
        <fullName evidence="1">ORF6/7</fullName>
    </submittedName>
</protein>
<dbReference type="EMBL" id="KP329566">
    <property type="protein sequence ID" value="ALE30485.1"/>
    <property type="molecule type" value="Genomic_DNA"/>
</dbReference>
<accession>A0A2H4CK92</accession>
<organism evidence="1 2">
    <name type="scientific">Simian adenovirus 17</name>
    <dbReference type="NCBI Taxonomy" id="1715779"/>
    <lineage>
        <taxon>Viruses</taxon>
        <taxon>Varidnaviria</taxon>
        <taxon>Bamfordvirae</taxon>
        <taxon>Preplasmiviricota</taxon>
        <taxon>Polisuviricotina</taxon>
        <taxon>Pharingeaviricetes</taxon>
        <taxon>Rowavirales</taxon>
        <taxon>Adenoviridae</taxon>
        <taxon>Mastadenovirus</taxon>
        <taxon>Mastadenovirus chlorocebi</taxon>
        <taxon>Simian mastadenovirus F</taxon>
    </lineage>
</organism>
<reference evidence="2" key="1">
    <citation type="submission" date="2014-12" db="EMBL/GenBank/DDBJ databases">
        <authorList>
            <person name="Podgorski I.I."/>
            <person name="Papp T."/>
            <person name="Custers J."/>
            <person name="Harrach B."/>
            <person name="Benko M."/>
        </authorList>
    </citation>
    <scope>NUCLEOTIDE SEQUENCE [LARGE SCALE GENOMIC DNA]</scope>
    <source>
        <strain evidence="2">B-105</strain>
    </source>
</reference>